<feature type="chain" id="PRO_5015675162" evidence="1">
    <location>
        <begin position="23"/>
        <end position="172"/>
    </location>
</feature>
<protein>
    <submittedName>
        <fullName evidence="2">Uncharacterized protein</fullName>
    </submittedName>
</protein>
<dbReference type="Proteomes" id="UP000240493">
    <property type="component" value="Unassembled WGS sequence"/>
</dbReference>
<evidence type="ECO:0000313" key="3">
    <source>
        <dbReference type="Proteomes" id="UP000240493"/>
    </source>
</evidence>
<accession>A0A2T3YQL3</accession>
<reference evidence="2 3" key="1">
    <citation type="submission" date="2016-07" db="EMBL/GenBank/DDBJ databases">
        <title>Multiple horizontal gene transfer events from other fungi enriched the ability of initially mycotrophic Trichoderma (Ascomycota) to feed on dead plant biomass.</title>
        <authorList>
            <consortium name="DOE Joint Genome Institute"/>
            <person name="Aerts A."/>
            <person name="Atanasova L."/>
            <person name="Chenthamara K."/>
            <person name="Zhang J."/>
            <person name="Grujic M."/>
            <person name="Henrissat B."/>
            <person name="Kuo A."/>
            <person name="Salamov A."/>
            <person name="Lipzen A."/>
            <person name="Labutti K."/>
            <person name="Barry K."/>
            <person name="Miao Y."/>
            <person name="Rahimi M.J."/>
            <person name="Shen Q."/>
            <person name="Grigoriev I.V."/>
            <person name="Kubicek C.P."/>
            <person name="Druzhinina I.S."/>
        </authorList>
    </citation>
    <scope>NUCLEOTIDE SEQUENCE [LARGE SCALE GENOMIC DNA]</scope>
    <source>
        <strain evidence="2 3">CBS 433.97</strain>
    </source>
</reference>
<gene>
    <name evidence="2" type="ORF">M441DRAFT_63139</name>
</gene>
<dbReference type="AlphaFoldDB" id="A0A2T3YQL3"/>
<keyword evidence="3" id="KW-1185">Reference proteome</keyword>
<proteinExistence type="predicted"/>
<evidence type="ECO:0000256" key="1">
    <source>
        <dbReference type="SAM" id="SignalP"/>
    </source>
</evidence>
<keyword evidence="1" id="KW-0732">Signal</keyword>
<name>A0A2T3YQL3_TRIA4</name>
<sequence length="172" mass="19134">MFATHIMNVLLMLAVGLHCCLAEQTDAQEHLQAVPTGRAALDNARAKIHDNDTFTTYQKPADNVVLIQEFNSTTNDRLYGVALVDDKGAEYYYDQFVQNDPGGNKKCSTDCRKDYECKVAANVGAGSIHPLVSRCSQFCGRGYDCVDERCPRCVYVGGNCLWQLRCRPRDGL</sequence>
<feature type="signal peptide" evidence="1">
    <location>
        <begin position="1"/>
        <end position="22"/>
    </location>
</feature>
<evidence type="ECO:0000313" key="2">
    <source>
        <dbReference type="EMBL" id="PTB34862.1"/>
    </source>
</evidence>
<organism evidence="2 3">
    <name type="scientific">Trichoderma asperellum (strain ATCC 204424 / CBS 433.97 / NBRC 101777)</name>
    <dbReference type="NCBI Taxonomy" id="1042311"/>
    <lineage>
        <taxon>Eukaryota</taxon>
        <taxon>Fungi</taxon>
        <taxon>Dikarya</taxon>
        <taxon>Ascomycota</taxon>
        <taxon>Pezizomycotina</taxon>
        <taxon>Sordariomycetes</taxon>
        <taxon>Hypocreomycetidae</taxon>
        <taxon>Hypocreales</taxon>
        <taxon>Hypocreaceae</taxon>
        <taxon>Trichoderma</taxon>
    </lineage>
</organism>
<dbReference type="EMBL" id="KZ679291">
    <property type="protein sequence ID" value="PTB34862.1"/>
    <property type="molecule type" value="Genomic_DNA"/>
</dbReference>
<dbReference type="OrthoDB" id="4863635at2759"/>